<organism evidence="2">
    <name type="scientific">bioreactor metagenome</name>
    <dbReference type="NCBI Taxonomy" id="1076179"/>
    <lineage>
        <taxon>unclassified sequences</taxon>
        <taxon>metagenomes</taxon>
        <taxon>ecological metagenomes</taxon>
    </lineage>
</organism>
<reference evidence="2" key="1">
    <citation type="submission" date="2019-08" db="EMBL/GenBank/DDBJ databases">
        <authorList>
            <person name="Kucharzyk K."/>
            <person name="Murdoch R.W."/>
            <person name="Higgins S."/>
            <person name="Loffler F."/>
        </authorList>
    </citation>
    <scope>NUCLEOTIDE SEQUENCE</scope>
</reference>
<evidence type="ECO:0000313" key="2">
    <source>
        <dbReference type="EMBL" id="MPN18778.1"/>
    </source>
</evidence>
<comment type="caution">
    <text evidence="2">The sequence shown here is derived from an EMBL/GenBank/DDBJ whole genome shotgun (WGS) entry which is preliminary data.</text>
</comment>
<evidence type="ECO:0000256" key="1">
    <source>
        <dbReference type="SAM" id="Phobius"/>
    </source>
</evidence>
<feature type="transmembrane region" description="Helical" evidence="1">
    <location>
        <begin position="30"/>
        <end position="51"/>
    </location>
</feature>
<proteinExistence type="predicted"/>
<protein>
    <submittedName>
        <fullName evidence="2">Uncharacterized protein</fullName>
    </submittedName>
</protein>
<dbReference type="EMBL" id="VSSQ01066192">
    <property type="protein sequence ID" value="MPN18778.1"/>
    <property type="molecule type" value="Genomic_DNA"/>
</dbReference>
<accession>A0A645FW79</accession>
<keyword evidence="1" id="KW-1133">Transmembrane helix</keyword>
<keyword evidence="1" id="KW-0812">Transmembrane</keyword>
<sequence length="140" mass="15788">MRNTLGVPPGQRIARVQRIADGEHDLNEHVLHLIMLLANGLLEFTFLFALLAQKRRNILTADEEGTGLPVDQFEIDAFHNSAGQLLKRAVAALFSANREQILVHLLQRLNRIRKQTRKTADVRRLGYLLGRLDDVGFLSG</sequence>
<dbReference type="AlphaFoldDB" id="A0A645FW79"/>
<keyword evidence="1" id="KW-0472">Membrane</keyword>
<name>A0A645FW79_9ZZZZ</name>
<gene>
    <name evidence="2" type="ORF">SDC9_166141</name>
</gene>